<comment type="caution">
    <text evidence="1">The sequence shown here is derived from an EMBL/GenBank/DDBJ whole genome shotgun (WGS) entry which is preliminary data.</text>
</comment>
<accession>A0AA36CGK8</accession>
<proteinExistence type="predicted"/>
<keyword evidence="2" id="KW-1185">Reference proteome</keyword>
<dbReference type="Proteomes" id="UP001177023">
    <property type="component" value="Unassembled WGS sequence"/>
</dbReference>
<name>A0AA36CGK8_9BILA</name>
<reference evidence="1" key="1">
    <citation type="submission" date="2023-06" db="EMBL/GenBank/DDBJ databases">
        <authorList>
            <person name="Delattre M."/>
        </authorList>
    </citation>
    <scope>NUCLEOTIDE SEQUENCE</scope>
    <source>
        <strain evidence="1">AF72</strain>
    </source>
</reference>
<gene>
    <name evidence="1" type="ORF">MSPICULIGERA_LOCUS6539</name>
</gene>
<dbReference type="AlphaFoldDB" id="A0AA36CGK8"/>
<sequence>MVFVDSSNCVHLRCQWRGEGEHCKPSRNLREAYKRDRCGIAFKFAYKDETDADLIWRIKRGFPVNTFTIDNAALGAECEKKKQLCCNVARVEVNKNYKHLCSVQSMPYDI</sequence>
<evidence type="ECO:0000313" key="1">
    <source>
        <dbReference type="EMBL" id="CAJ0568008.1"/>
    </source>
</evidence>
<protein>
    <submittedName>
        <fullName evidence="1">Uncharacterized protein</fullName>
    </submittedName>
</protein>
<dbReference type="EMBL" id="CATQJA010001637">
    <property type="protein sequence ID" value="CAJ0568008.1"/>
    <property type="molecule type" value="Genomic_DNA"/>
</dbReference>
<feature type="non-terminal residue" evidence="1">
    <location>
        <position position="110"/>
    </location>
</feature>
<evidence type="ECO:0000313" key="2">
    <source>
        <dbReference type="Proteomes" id="UP001177023"/>
    </source>
</evidence>
<organism evidence="1 2">
    <name type="scientific">Mesorhabditis spiculigera</name>
    <dbReference type="NCBI Taxonomy" id="96644"/>
    <lineage>
        <taxon>Eukaryota</taxon>
        <taxon>Metazoa</taxon>
        <taxon>Ecdysozoa</taxon>
        <taxon>Nematoda</taxon>
        <taxon>Chromadorea</taxon>
        <taxon>Rhabditida</taxon>
        <taxon>Rhabditina</taxon>
        <taxon>Rhabditomorpha</taxon>
        <taxon>Rhabditoidea</taxon>
        <taxon>Rhabditidae</taxon>
        <taxon>Mesorhabditinae</taxon>
        <taxon>Mesorhabditis</taxon>
    </lineage>
</organism>